<accession>W0R7N1</accession>
<sequence>MNSMMKNNELEQENHSVALQNTGSITGNININAGLSLADVTELFNTMFSSKYPTLIEEARKESYKSISEFAFNLHQKMSGLTEQHLTEKIEKKFASADFQTLLFRTVEQIGIKTDNAPKELLSNLLMEKLTQDNEDYYINYVIDVLKYMNKNQINFILFLSIHNLITNHKITINGINKELDIRAIYKEIDSQYLLQPEKRKLKNLYSEKYKSIINNFLSKILVLNPMPVDIELLSSTVLLGGGGIIHTEDVLGNFKESLNKEEYSWEELFLDFPLYKHILEMFGGSLSEPEFFIRRLNGVGIKIVSSIDLNNF</sequence>
<dbReference type="AlphaFoldDB" id="W0R7N1"/>
<name>W0R7N1_BIBTR</name>
<reference evidence="1 2" key="1">
    <citation type="submission" date="2013-12" db="EMBL/GenBank/DDBJ databases">
        <title>Annotation of the Bibersteinia trehalosi USDA-ARS-USMARC-190 complete genome.</title>
        <authorList>
            <person name="Harhay G.P."/>
            <person name="McVey S."/>
            <person name="Clawson M.L."/>
            <person name="Bono J."/>
            <person name="Heaton M.P."/>
            <person name="Chitko-Mckown C.G."/>
            <person name="Harhay D.M."/>
            <person name="Smith T.P.L."/>
        </authorList>
    </citation>
    <scope>NUCLEOTIDE SEQUENCE [LARGE SCALE GENOMIC DNA]</scope>
    <source>
        <strain evidence="1 2">USDA-ARS-USMARC-190</strain>
    </source>
</reference>
<dbReference type="Proteomes" id="UP000019086">
    <property type="component" value="Chromosome"/>
</dbReference>
<dbReference type="NCBIfam" id="NF045477">
    <property type="entry name" value="LPO_1073_dom"/>
    <property type="match status" value="1"/>
</dbReference>
<dbReference type="KEGG" id="btra:F544_10720"/>
<organism evidence="1 2">
    <name type="scientific">Bibersteinia trehalosi USDA-ARS-USMARC-190</name>
    <dbReference type="NCBI Taxonomy" id="1263832"/>
    <lineage>
        <taxon>Bacteria</taxon>
        <taxon>Pseudomonadati</taxon>
        <taxon>Pseudomonadota</taxon>
        <taxon>Gammaproteobacteria</taxon>
        <taxon>Pasteurellales</taxon>
        <taxon>Pasteurellaceae</taxon>
        <taxon>Bibersteinia</taxon>
    </lineage>
</organism>
<dbReference type="InterPro" id="IPR053773">
    <property type="entry name" value="Vpar_1526-like"/>
</dbReference>
<evidence type="ECO:0000313" key="1">
    <source>
        <dbReference type="EMBL" id="AHG86300.1"/>
    </source>
</evidence>
<dbReference type="EMBL" id="CP006956">
    <property type="protein sequence ID" value="AHG86300.1"/>
    <property type="molecule type" value="Genomic_DNA"/>
</dbReference>
<proteinExistence type="predicted"/>
<dbReference type="PATRIC" id="fig|1263832.3.peg.1062"/>
<evidence type="ECO:0000313" key="2">
    <source>
        <dbReference type="Proteomes" id="UP000019086"/>
    </source>
</evidence>
<gene>
    <name evidence="1" type="ORF">F544_10720</name>
</gene>
<protein>
    <submittedName>
        <fullName evidence="1">Uncharacterized protein</fullName>
    </submittedName>
</protein>
<dbReference type="HOGENOM" id="CLU_896595_0_0_6"/>